<keyword evidence="8" id="KW-1185">Reference proteome</keyword>
<dbReference type="InterPro" id="IPR012910">
    <property type="entry name" value="Plug_dom"/>
</dbReference>
<dbReference type="AlphaFoldDB" id="A0A840AXC2"/>
<comment type="caution">
    <text evidence="7">The sequence shown here is derived from an EMBL/GenBank/DDBJ whole genome shotgun (WGS) entry which is preliminary data.</text>
</comment>
<keyword evidence="3" id="KW-0998">Cell outer membrane</keyword>
<dbReference type="InterPro" id="IPR010104">
    <property type="entry name" value="TonB_rcpt_bac"/>
</dbReference>
<dbReference type="EMBL" id="JACIEA010000001">
    <property type="protein sequence ID" value="MBB3942271.1"/>
    <property type="molecule type" value="Genomic_DNA"/>
</dbReference>
<evidence type="ECO:0000259" key="5">
    <source>
        <dbReference type="Pfam" id="PF07715"/>
    </source>
</evidence>
<keyword evidence="4" id="KW-0732">Signal</keyword>
<dbReference type="Gene3D" id="2.40.170.20">
    <property type="entry name" value="TonB-dependent receptor, beta-barrel domain"/>
    <property type="match status" value="1"/>
</dbReference>
<sequence length="939" mass="102502">MQSRFINSRAFVRSAMLCSAAVLAIFPVAAMAQAAPAADAADGDAIVVTGSRPIAESEAAALQVQKNSDSLVSVVSSDAAGRLPDQNIAQATGRLPGVAVERDQGQARYISIRGAPNYWTTLSFDGINVVSPEGRDARFDSIPSAIAAQIIVSKAVTPDMPGETVSGNVNVITRSAFDYDGFHFAGKAGYGIAELGNRPQYEGSAVVSTRVPAGEGEIGVLVSGSYYQRAMITDNFETDYERVSQDQRPDSLNRFWAQETENKLYRLTRRNWSLSGRLDWKPNADNSISLRSIYTTFTDDEMRDNFRFDLDDRQGDLVANTAACGTAVNPTPTTTGYADVCIGNTPFQGTIYGIDIRQRSTLRAFEQSIFTNTIEGTHEFGDGWKLNWLGNYTESKDDRSVIGETTWDSPSTRNLRPTVAYDFTDPSLARLRLFTTVQLSSPTRYEAGTPVTDIDSFTKPLASMNILDAVDTTKAYTAKFVVSRETEFLGGDAVLKAGFQFDQRTKTVDESSMALNNATQFATIGISTSYNGFSLDTPFKGKIPMGYTFRYFDADKMRAASDAARTNFTFTPALGNIYDVQEEVMAGYLMGTVRYDWGSAVGGARIERVKNRGTAVATVGTVTGPVTAENSGTLVFPSMHLNFDVDTDKKLRIGFTSGAARADYDQLRPNVVIDDSNQRISGGNPGVKPERSYGVDAYYEYYVQPQGYFMIGAFYKKVEDVLYTSRSTFGSNALDSNGVDRSGYAFSGITNGGSGSVRGVEAAAQFQLDPYVSDLGLPDWMGGFGITANATYNDSEVTKPAILDAAGVTISPERKVPLPGTSEVVYNVGAYYEKYGLSLRLQYQNRTAWADGFADNLDSAGDTYWAEDDELDFSARYEISNGIEIYFDAANLLNNPGRRYSDPSNILNAQGVSTPFTNRYTIEWESFGRRYSGGIRVNF</sequence>
<evidence type="ECO:0000256" key="1">
    <source>
        <dbReference type="ARBA" id="ARBA00004442"/>
    </source>
</evidence>
<dbReference type="InterPro" id="IPR036942">
    <property type="entry name" value="Beta-barrel_TonB_sf"/>
</dbReference>
<organism evidence="7 8">
    <name type="scientific">Sphingorhabdus rigui</name>
    <dbReference type="NCBI Taxonomy" id="1282858"/>
    <lineage>
        <taxon>Bacteria</taxon>
        <taxon>Pseudomonadati</taxon>
        <taxon>Pseudomonadota</taxon>
        <taxon>Alphaproteobacteria</taxon>
        <taxon>Sphingomonadales</taxon>
        <taxon>Sphingomonadaceae</taxon>
        <taxon>Sphingorhabdus</taxon>
    </lineage>
</organism>
<dbReference type="InterPro" id="IPR037066">
    <property type="entry name" value="Plug_dom_sf"/>
</dbReference>
<gene>
    <name evidence="7" type="ORF">GGR91_000493</name>
</gene>
<dbReference type="SUPFAM" id="SSF56935">
    <property type="entry name" value="Porins"/>
    <property type="match status" value="1"/>
</dbReference>
<proteinExistence type="predicted"/>
<dbReference type="PANTHER" id="PTHR40980:SF4">
    <property type="entry name" value="TONB-DEPENDENT RECEPTOR-LIKE BETA-BARREL DOMAIN-CONTAINING PROTEIN"/>
    <property type="match status" value="1"/>
</dbReference>
<feature type="signal peptide" evidence="4">
    <location>
        <begin position="1"/>
        <end position="34"/>
    </location>
</feature>
<dbReference type="InterPro" id="IPR041700">
    <property type="entry name" value="OMP_b-brl_3"/>
</dbReference>
<reference evidence="7 8" key="1">
    <citation type="submission" date="2020-08" db="EMBL/GenBank/DDBJ databases">
        <title>Genomic Encyclopedia of Type Strains, Phase IV (KMG-IV): sequencing the most valuable type-strain genomes for metagenomic binning, comparative biology and taxonomic classification.</title>
        <authorList>
            <person name="Goeker M."/>
        </authorList>
    </citation>
    <scope>NUCLEOTIDE SEQUENCE [LARGE SCALE GENOMIC DNA]</scope>
    <source>
        <strain evidence="7 8">DSM 29050</strain>
    </source>
</reference>
<dbReference type="GO" id="GO:0009279">
    <property type="term" value="C:cell outer membrane"/>
    <property type="evidence" value="ECO:0007669"/>
    <property type="project" value="UniProtKB-SubCell"/>
</dbReference>
<feature type="domain" description="TonB-dependent receptor plug" evidence="5">
    <location>
        <begin position="66"/>
        <end position="158"/>
    </location>
</feature>
<evidence type="ECO:0000256" key="4">
    <source>
        <dbReference type="SAM" id="SignalP"/>
    </source>
</evidence>
<dbReference type="Pfam" id="PF07715">
    <property type="entry name" value="Plug"/>
    <property type="match status" value="1"/>
</dbReference>
<protein>
    <submittedName>
        <fullName evidence="7">TonB-dependent receptor</fullName>
    </submittedName>
</protein>
<keyword evidence="7" id="KW-0675">Receptor</keyword>
<name>A0A840AXC2_9SPHN</name>
<evidence type="ECO:0000256" key="3">
    <source>
        <dbReference type="ARBA" id="ARBA00023237"/>
    </source>
</evidence>
<comment type="subcellular location">
    <subcellularLocation>
        <location evidence="1">Cell outer membrane</location>
    </subcellularLocation>
</comment>
<evidence type="ECO:0000256" key="2">
    <source>
        <dbReference type="ARBA" id="ARBA00023136"/>
    </source>
</evidence>
<keyword evidence="2" id="KW-0472">Membrane</keyword>
<dbReference type="NCBIfam" id="TIGR01782">
    <property type="entry name" value="TonB-Xanth-Caul"/>
    <property type="match status" value="1"/>
</dbReference>
<dbReference type="RefSeq" id="WP_183939736.1">
    <property type="nucleotide sequence ID" value="NZ_BAABBG010000001.1"/>
</dbReference>
<dbReference type="Proteomes" id="UP000581447">
    <property type="component" value="Unassembled WGS sequence"/>
</dbReference>
<evidence type="ECO:0000259" key="6">
    <source>
        <dbReference type="Pfam" id="PF14905"/>
    </source>
</evidence>
<evidence type="ECO:0000313" key="8">
    <source>
        <dbReference type="Proteomes" id="UP000581447"/>
    </source>
</evidence>
<feature type="domain" description="Outer membrane protein beta-barrel" evidence="6">
    <location>
        <begin position="537"/>
        <end position="722"/>
    </location>
</feature>
<dbReference type="Pfam" id="PF14905">
    <property type="entry name" value="OMP_b-brl_3"/>
    <property type="match status" value="1"/>
</dbReference>
<accession>A0A840AXC2</accession>
<feature type="chain" id="PRO_5032327240" evidence="4">
    <location>
        <begin position="35"/>
        <end position="939"/>
    </location>
</feature>
<dbReference type="Gene3D" id="2.170.130.10">
    <property type="entry name" value="TonB-dependent receptor, plug domain"/>
    <property type="match status" value="1"/>
</dbReference>
<dbReference type="PANTHER" id="PTHR40980">
    <property type="entry name" value="PLUG DOMAIN-CONTAINING PROTEIN"/>
    <property type="match status" value="1"/>
</dbReference>
<evidence type="ECO:0000313" key="7">
    <source>
        <dbReference type="EMBL" id="MBB3942271.1"/>
    </source>
</evidence>